<dbReference type="InterPro" id="IPR013154">
    <property type="entry name" value="ADH-like_N"/>
</dbReference>
<proteinExistence type="predicted"/>
<dbReference type="PANTHER" id="PTHR45033:SF3">
    <property type="entry name" value="DEHYDROGENASE, PUTATIVE (AFU_ORTHOLOGUE AFUA_2G13270)-RELATED"/>
    <property type="match status" value="1"/>
</dbReference>
<dbReference type="InterPro" id="IPR036291">
    <property type="entry name" value="NAD(P)-bd_dom_sf"/>
</dbReference>
<dbReference type="Gene3D" id="3.90.180.10">
    <property type="entry name" value="Medium-chain alcohol dehydrogenases, catalytic domain"/>
    <property type="match status" value="1"/>
</dbReference>
<feature type="domain" description="Enoyl reductase (ER)" evidence="1">
    <location>
        <begin position="21"/>
        <end position="342"/>
    </location>
</feature>
<dbReference type="EMBL" id="JAEPRB010000133">
    <property type="protein sequence ID" value="KAG2220665.1"/>
    <property type="molecule type" value="Genomic_DNA"/>
</dbReference>
<dbReference type="AlphaFoldDB" id="A0A8H7S1U6"/>
<sequence>MVLAAILTDKPTSNDTPFKYSVEVKEFNPSQPQPDQTVIKIQGAAFNHRDVWILKGLYNGIIPESVIGADAVGIVEKKGTASVEEGQRVLINPGVNWDSNPRYPEGDFRILGMLPSPGTFAETMVVDSKEVFPCPEHLTTAEAAGLPLAGLTAYRAVFSKSQVQKGDYVLITGIGGGVALFALQFAVAVGAHVYVTSSNPDKIKFAKELGAEGGINYKDPNPIEELQKQLNGKLFNAVIDGSGSQLFVNLPKILHKGAIITQYGDTTRSGGINFNIRHWIENIELKGSTMGSRVEFGKMVELVDKYKIKPVVSQSLKGLTQENFDKSISLLVQGGQLGKVVIEIIE</sequence>
<dbReference type="SUPFAM" id="SSF50129">
    <property type="entry name" value="GroES-like"/>
    <property type="match status" value="1"/>
</dbReference>
<gene>
    <name evidence="2" type="ORF">INT45_008208</name>
</gene>
<evidence type="ECO:0000313" key="3">
    <source>
        <dbReference type="Proteomes" id="UP000646827"/>
    </source>
</evidence>
<dbReference type="Proteomes" id="UP000646827">
    <property type="component" value="Unassembled WGS sequence"/>
</dbReference>
<dbReference type="OrthoDB" id="449487at2759"/>
<dbReference type="InterPro" id="IPR052711">
    <property type="entry name" value="Zinc_ADH-like"/>
</dbReference>
<dbReference type="Pfam" id="PF08240">
    <property type="entry name" value="ADH_N"/>
    <property type="match status" value="1"/>
</dbReference>
<dbReference type="InterPro" id="IPR020843">
    <property type="entry name" value="ER"/>
</dbReference>
<dbReference type="Gene3D" id="3.40.50.720">
    <property type="entry name" value="NAD(P)-binding Rossmann-like Domain"/>
    <property type="match status" value="1"/>
</dbReference>
<dbReference type="SUPFAM" id="SSF51735">
    <property type="entry name" value="NAD(P)-binding Rossmann-fold domains"/>
    <property type="match status" value="1"/>
</dbReference>
<name>A0A8H7S1U6_9FUNG</name>
<dbReference type="InterPro" id="IPR011032">
    <property type="entry name" value="GroES-like_sf"/>
</dbReference>
<accession>A0A8H7S1U6</accession>
<dbReference type="GO" id="GO:0016491">
    <property type="term" value="F:oxidoreductase activity"/>
    <property type="evidence" value="ECO:0007669"/>
    <property type="project" value="InterPro"/>
</dbReference>
<reference evidence="2 3" key="1">
    <citation type="submission" date="2020-12" db="EMBL/GenBank/DDBJ databases">
        <title>Metabolic potential, ecology and presence of endohyphal bacteria is reflected in genomic diversity of Mucoromycotina.</title>
        <authorList>
            <person name="Muszewska A."/>
            <person name="Okrasinska A."/>
            <person name="Steczkiewicz K."/>
            <person name="Drgas O."/>
            <person name="Orlowska M."/>
            <person name="Perlinska-Lenart U."/>
            <person name="Aleksandrzak-Piekarczyk T."/>
            <person name="Szatraj K."/>
            <person name="Zielenkiewicz U."/>
            <person name="Pilsyk S."/>
            <person name="Malc E."/>
            <person name="Mieczkowski P."/>
            <person name="Kruszewska J.S."/>
            <person name="Biernat P."/>
            <person name="Pawlowska J."/>
        </authorList>
    </citation>
    <scope>NUCLEOTIDE SEQUENCE [LARGE SCALE GENOMIC DNA]</scope>
    <source>
        <strain evidence="2 3">CBS 142.35</strain>
    </source>
</reference>
<dbReference type="SMART" id="SM00829">
    <property type="entry name" value="PKS_ER"/>
    <property type="match status" value="1"/>
</dbReference>
<comment type="caution">
    <text evidence="2">The sequence shown here is derived from an EMBL/GenBank/DDBJ whole genome shotgun (WGS) entry which is preliminary data.</text>
</comment>
<protein>
    <recommendedName>
        <fullName evidence="1">Enoyl reductase (ER) domain-containing protein</fullName>
    </recommendedName>
</protein>
<evidence type="ECO:0000313" key="2">
    <source>
        <dbReference type="EMBL" id="KAG2220665.1"/>
    </source>
</evidence>
<dbReference type="InterPro" id="IPR013149">
    <property type="entry name" value="ADH-like_C"/>
</dbReference>
<dbReference type="PANTHER" id="PTHR45033">
    <property type="match status" value="1"/>
</dbReference>
<dbReference type="CDD" id="cd05188">
    <property type="entry name" value="MDR"/>
    <property type="match status" value="1"/>
</dbReference>
<dbReference type="Pfam" id="PF00107">
    <property type="entry name" value="ADH_zinc_N"/>
    <property type="match status" value="1"/>
</dbReference>
<evidence type="ECO:0000259" key="1">
    <source>
        <dbReference type="SMART" id="SM00829"/>
    </source>
</evidence>
<organism evidence="2 3">
    <name type="scientific">Circinella minor</name>
    <dbReference type="NCBI Taxonomy" id="1195481"/>
    <lineage>
        <taxon>Eukaryota</taxon>
        <taxon>Fungi</taxon>
        <taxon>Fungi incertae sedis</taxon>
        <taxon>Mucoromycota</taxon>
        <taxon>Mucoromycotina</taxon>
        <taxon>Mucoromycetes</taxon>
        <taxon>Mucorales</taxon>
        <taxon>Lichtheimiaceae</taxon>
        <taxon>Circinella</taxon>
    </lineage>
</organism>
<keyword evidence="3" id="KW-1185">Reference proteome</keyword>